<evidence type="ECO:0000313" key="2">
    <source>
        <dbReference type="EMBL" id="QFR49430.1"/>
    </source>
</evidence>
<feature type="domain" description="Rhodanese" evidence="1">
    <location>
        <begin position="115"/>
        <end position="232"/>
    </location>
</feature>
<dbReference type="EMBL" id="CP043617">
    <property type="protein sequence ID" value="QFR49430.1"/>
    <property type="molecule type" value="Genomic_DNA"/>
</dbReference>
<dbReference type="Proteomes" id="UP000326944">
    <property type="component" value="Chromosome"/>
</dbReference>
<dbReference type="PROSITE" id="PS50206">
    <property type="entry name" value="RHODANESE_3"/>
    <property type="match status" value="1"/>
</dbReference>
<dbReference type="SUPFAM" id="SSF52821">
    <property type="entry name" value="Rhodanese/Cell cycle control phosphatase"/>
    <property type="match status" value="1"/>
</dbReference>
<dbReference type="Gene3D" id="3.40.250.10">
    <property type="entry name" value="Rhodanese-like domain"/>
    <property type="match status" value="1"/>
</dbReference>
<evidence type="ECO:0000313" key="3">
    <source>
        <dbReference type="Proteomes" id="UP000326944"/>
    </source>
</evidence>
<dbReference type="AlphaFoldDB" id="A0A5P8P1C5"/>
<name>A0A5P8P1C5_9BACT</name>
<accession>A0A5P8P1C5</accession>
<reference evidence="2 3" key="1">
    <citation type="submission" date="2019-09" db="EMBL/GenBank/DDBJ databases">
        <title>Sulfurimonas gotlandica sp. nov., a chemoautotrophic and psychrotolerant epsilonproteobacterium isolated from a pelagic redoxcline, and an emended description of the genus Sulfurimonas.</title>
        <authorList>
            <person name="Wang S."/>
            <person name="Jiang L."/>
            <person name="Shao S."/>
        </authorList>
    </citation>
    <scope>NUCLEOTIDE SEQUENCE [LARGE SCALE GENOMIC DNA]</scope>
    <source>
        <strain evidence="2 3">GYSZ_1</strain>
    </source>
</reference>
<dbReference type="CDD" id="cd00158">
    <property type="entry name" value="RHOD"/>
    <property type="match status" value="1"/>
</dbReference>
<dbReference type="InterPro" id="IPR001763">
    <property type="entry name" value="Rhodanese-like_dom"/>
</dbReference>
<evidence type="ECO:0000259" key="1">
    <source>
        <dbReference type="PROSITE" id="PS50206"/>
    </source>
</evidence>
<protein>
    <submittedName>
        <fullName evidence="2">Rhodanese-like domain-containing protein</fullName>
    </submittedName>
</protein>
<sequence length="236" mass="27245">MNKLLFLIGVLVYYPYTIFAQDVSYMQFDGLEVTHTYNSKSKDIEIKREIAPECLNLKIVQDTVFGGDYANKNVPKRCKKTFVTTLGSVQPLEIKGIKTIGELELLEFLEKASYEPKKYVLVDARKVEWYEDATIPSAVNIPYTEVKYDKDLPEDFNKLLKTFNIKVIGDVKDAKFDFSKAKTAVIFCNGSWCKQSSIAIEELLNMGYPKEKLMWYRGGMQEWYILDFTTIRGKLD</sequence>
<keyword evidence="3" id="KW-1185">Reference proteome</keyword>
<dbReference type="RefSeq" id="WP_152307373.1">
    <property type="nucleotide sequence ID" value="NZ_CP043617.1"/>
</dbReference>
<dbReference type="InterPro" id="IPR036873">
    <property type="entry name" value="Rhodanese-like_dom_sf"/>
</dbReference>
<dbReference type="OrthoDB" id="9784513at2"/>
<dbReference type="SMART" id="SM00450">
    <property type="entry name" value="RHOD"/>
    <property type="match status" value="1"/>
</dbReference>
<dbReference type="KEGG" id="sulg:FJR48_06695"/>
<organism evidence="2 3">
    <name type="scientific">Sulfurimonas lithotrophica</name>
    <dbReference type="NCBI Taxonomy" id="2590022"/>
    <lineage>
        <taxon>Bacteria</taxon>
        <taxon>Pseudomonadati</taxon>
        <taxon>Campylobacterota</taxon>
        <taxon>Epsilonproteobacteria</taxon>
        <taxon>Campylobacterales</taxon>
        <taxon>Sulfurimonadaceae</taxon>
        <taxon>Sulfurimonas</taxon>
    </lineage>
</organism>
<gene>
    <name evidence="2" type="ORF">FJR48_06695</name>
</gene>
<proteinExistence type="predicted"/>
<dbReference type="Pfam" id="PF00581">
    <property type="entry name" value="Rhodanese"/>
    <property type="match status" value="1"/>
</dbReference>